<dbReference type="SMART" id="SM00152">
    <property type="entry name" value="THY"/>
    <property type="match status" value="1"/>
</dbReference>
<dbReference type="GO" id="GO:0005856">
    <property type="term" value="C:cytoskeleton"/>
    <property type="evidence" value="ECO:0007669"/>
    <property type="project" value="UniProtKB-SubCell"/>
</dbReference>
<evidence type="ECO:0000256" key="3">
    <source>
        <dbReference type="ARBA" id="ARBA00022490"/>
    </source>
</evidence>
<dbReference type="GO" id="GO:0003785">
    <property type="term" value="F:actin monomer binding"/>
    <property type="evidence" value="ECO:0007669"/>
    <property type="project" value="InterPro"/>
</dbReference>
<comment type="subcellular location">
    <subcellularLocation>
        <location evidence="1">Cytoplasm</location>
        <location evidence="1">Cytoskeleton</location>
    </subcellularLocation>
</comment>
<evidence type="ECO:0000313" key="7">
    <source>
        <dbReference type="EMBL" id="CAB1454746.1"/>
    </source>
</evidence>
<dbReference type="Proteomes" id="UP001153269">
    <property type="component" value="Unassembled WGS sequence"/>
</dbReference>
<gene>
    <name evidence="7" type="ORF">PLEPLA_LOCUS42513</name>
</gene>
<evidence type="ECO:0000256" key="2">
    <source>
        <dbReference type="ARBA" id="ARBA00009511"/>
    </source>
</evidence>
<evidence type="ECO:0000256" key="4">
    <source>
        <dbReference type="ARBA" id="ARBA00023203"/>
    </source>
</evidence>
<dbReference type="GO" id="GO:0030334">
    <property type="term" value="P:regulation of cell migration"/>
    <property type="evidence" value="ECO:0007669"/>
    <property type="project" value="TreeGrafter"/>
</dbReference>
<reference evidence="7" key="1">
    <citation type="submission" date="2020-03" db="EMBL/GenBank/DDBJ databases">
        <authorList>
            <person name="Weist P."/>
        </authorList>
    </citation>
    <scope>NUCLEOTIDE SEQUENCE</scope>
</reference>
<dbReference type="InterPro" id="IPR038386">
    <property type="entry name" value="Beta-thymosin_sf"/>
</dbReference>
<keyword evidence="3" id="KW-0963">Cytoplasm</keyword>
<comment type="function">
    <text evidence="6">Plays an important role in the organization of the cytoskeleton. Binds to and sequesters actin monomers (G actin) and therefore inhibits actin polymerization.</text>
</comment>
<dbReference type="PANTHER" id="PTHR12021:SF3">
    <property type="entry name" value="THYMOSIN BETA-4-LIKE"/>
    <property type="match status" value="1"/>
</dbReference>
<dbReference type="PANTHER" id="PTHR12021">
    <property type="entry name" value="THYMOSIN BETA"/>
    <property type="match status" value="1"/>
</dbReference>
<dbReference type="AlphaFoldDB" id="A0A9N7VM20"/>
<dbReference type="EMBL" id="CADEAL010004225">
    <property type="protein sequence ID" value="CAB1454746.1"/>
    <property type="molecule type" value="Genomic_DNA"/>
</dbReference>
<proteinExistence type="inferred from homology"/>
<dbReference type="Pfam" id="PF01290">
    <property type="entry name" value="Thymosin"/>
    <property type="match status" value="1"/>
</dbReference>
<dbReference type="GO" id="GO:0005737">
    <property type="term" value="C:cytoplasm"/>
    <property type="evidence" value="ECO:0007669"/>
    <property type="project" value="TreeGrafter"/>
</dbReference>
<organism evidence="7 8">
    <name type="scientific">Pleuronectes platessa</name>
    <name type="common">European plaice</name>
    <dbReference type="NCBI Taxonomy" id="8262"/>
    <lineage>
        <taxon>Eukaryota</taxon>
        <taxon>Metazoa</taxon>
        <taxon>Chordata</taxon>
        <taxon>Craniata</taxon>
        <taxon>Vertebrata</taxon>
        <taxon>Euteleostomi</taxon>
        <taxon>Actinopterygii</taxon>
        <taxon>Neopterygii</taxon>
        <taxon>Teleostei</taxon>
        <taxon>Neoteleostei</taxon>
        <taxon>Acanthomorphata</taxon>
        <taxon>Carangaria</taxon>
        <taxon>Pleuronectiformes</taxon>
        <taxon>Pleuronectoidei</taxon>
        <taxon>Pleuronectidae</taxon>
        <taxon>Pleuronectes</taxon>
    </lineage>
</organism>
<evidence type="ECO:0000256" key="1">
    <source>
        <dbReference type="ARBA" id="ARBA00004245"/>
    </source>
</evidence>
<dbReference type="FunFam" id="1.20.5.520:FF:000001">
    <property type="entry name" value="Thymosin beta"/>
    <property type="match status" value="1"/>
</dbReference>
<keyword evidence="5" id="KW-0206">Cytoskeleton</keyword>
<comment type="caution">
    <text evidence="7">The sequence shown here is derived from an EMBL/GenBank/DDBJ whole genome shotgun (WGS) entry which is preliminary data.</text>
</comment>
<dbReference type="CDD" id="cd22059">
    <property type="entry name" value="WH2_BetaT"/>
    <property type="match status" value="1"/>
</dbReference>
<name>A0A9N7VM20_PLEPL</name>
<dbReference type="InterPro" id="IPR001152">
    <property type="entry name" value="Beta-thymosin"/>
</dbReference>
<keyword evidence="8" id="KW-1185">Reference proteome</keyword>
<sequence length="82" mass="9122">MGLICIVVSIYSAHEAEDITLPFRLICSLHISVSENLIPSNMSDKADVSEITSFDKSKLKKTQTEEKNVLPTKEIIEQEKSG</sequence>
<comment type="similarity">
    <text evidence="2">Belongs to the thymosin beta family.</text>
</comment>
<evidence type="ECO:0000256" key="6">
    <source>
        <dbReference type="ARBA" id="ARBA00025497"/>
    </source>
</evidence>
<dbReference type="Gene3D" id="1.20.5.520">
    <property type="entry name" value="Single helix bin"/>
    <property type="match status" value="1"/>
</dbReference>
<keyword evidence="4" id="KW-0009">Actin-binding</keyword>
<evidence type="ECO:0000313" key="8">
    <source>
        <dbReference type="Proteomes" id="UP001153269"/>
    </source>
</evidence>
<dbReference type="GO" id="GO:0007015">
    <property type="term" value="P:actin filament organization"/>
    <property type="evidence" value="ECO:0007669"/>
    <property type="project" value="InterPro"/>
</dbReference>
<accession>A0A9N7VM20</accession>
<evidence type="ECO:0000256" key="5">
    <source>
        <dbReference type="ARBA" id="ARBA00023212"/>
    </source>
</evidence>
<protein>
    <submittedName>
        <fullName evidence="7">Uncharacterized protein</fullName>
    </submittedName>
</protein>